<comment type="caution">
    <text evidence="1">The sequence shown here is derived from an EMBL/GenBank/DDBJ whole genome shotgun (WGS) entry which is preliminary data.</text>
</comment>
<reference evidence="1" key="1">
    <citation type="submission" date="2022-06" db="EMBL/GenBank/DDBJ databases">
        <authorList>
            <person name="Legras J.-L."/>
            <person name="Devillers H."/>
            <person name="Grondin C."/>
        </authorList>
    </citation>
    <scope>NUCLEOTIDE SEQUENCE</scope>
    <source>
        <strain evidence="1">CLIB 1444</strain>
    </source>
</reference>
<sequence>MNRNDKGTMNRKNGGNLKKSGNFKDSGINKEKSEGKGGLNVEIHPLLKGIVNIPQIPKDHNPLKRKVRSTFDPSSINPYLDASTMGNNRKKSRGLQFNEQGKYIEQGNILREKIELELQEQARVKELQDKGLLANEELGELAFKHEKPPSLEWWDSFYVNGHNYDLIDNEKNIILDNETSPITIYIQHPVFLDAPNDKHLPEDKAMYLTKKEMKRKRKNERQEKFKHQQERIRLGLDPPPPPKVKLSNLMNVLTNEVIKDPTAIERKVKKDIENRYKQHMKANEERKLTKEQKYEKLHQKHEQDVSSGYYRNVYRIDKLIDKQHFFKIDVNAKELELNGICLVHDKMTLLVIEGGSKGLGKYDKVMNKIKWTKSNNESIDLSSNKMTSIWSGQIKDLQFKKWSIINVRNDDDLYSILNRFHIENYWRQASN</sequence>
<gene>
    <name evidence="1" type="ORF">CLIB1444_01S07316</name>
</gene>
<keyword evidence="2" id="KW-1185">Reference proteome</keyword>
<name>A0ACA9Y0P5_9ASCO</name>
<dbReference type="EMBL" id="CALSDN010000001">
    <property type="protein sequence ID" value="CAH6718463.1"/>
    <property type="molecule type" value="Genomic_DNA"/>
</dbReference>
<organism evidence="1 2">
    <name type="scientific">[Candida] jaroonii</name>
    <dbReference type="NCBI Taxonomy" id="467808"/>
    <lineage>
        <taxon>Eukaryota</taxon>
        <taxon>Fungi</taxon>
        <taxon>Dikarya</taxon>
        <taxon>Ascomycota</taxon>
        <taxon>Saccharomycotina</taxon>
        <taxon>Pichiomycetes</taxon>
        <taxon>Debaryomycetaceae</taxon>
        <taxon>Yamadazyma</taxon>
    </lineage>
</organism>
<dbReference type="Proteomes" id="UP001152531">
    <property type="component" value="Unassembled WGS sequence"/>
</dbReference>
<proteinExistence type="predicted"/>
<accession>A0ACA9Y0P5</accession>
<evidence type="ECO:0000313" key="1">
    <source>
        <dbReference type="EMBL" id="CAH6718463.1"/>
    </source>
</evidence>
<evidence type="ECO:0000313" key="2">
    <source>
        <dbReference type="Proteomes" id="UP001152531"/>
    </source>
</evidence>
<protein>
    <submittedName>
        <fullName evidence="1">U4/U6 small nuclear ribonucleoprotein Prp3p</fullName>
    </submittedName>
</protein>
<keyword evidence="1" id="KW-0687">Ribonucleoprotein</keyword>